<evidence type="ECO:0000313" key="3">
    <source>
        <dbReference type="EMBL" id="OTG31422.1"/>
    </source>
</evidence>
<organism evidence="3 4">
    <name type="scientific">Helianthus annuus</name>
    <name type="common">Common sunflower</name>
    <dbReference type="NCBI Taxonomy" id="4232"/>
    <lineage>
        <taxon>Eukaryota</taxon>
        <taxon>Viridiplantae</taxon>
        <taxon>Streptophyta</taxon>
        <taxon>Embryophyta</taxon>
        <taxon>Tracheophyta</taxon>
        <taxon>Spermatophyta</taxon>
        <taxon>Magnoliopsida</taxon>
        <taxon>eudicotyledons</taxon>
        <taxon>Gunneridae</taxon>
        <taxon>Pentapetalae</taxon>
        <taxon>asterids</taxon>
        <taxon>campanulids</taxon>
        <taxon>Asterales</taxon>
        <taxon>Asteraceae</taxon>
        <taxon>Asteroideae</taxon>
        <taxon>Heliantheae alliance</taxon>
        <taxon>Heliantheae</taxon>
        <taxon>Helianthus</taxon>
    </lineage>
</organism>
<dbReference type="EMBL" id="MNCJ02000319">
    <property type="protein sequence ID" value="KAF5808912.1"/>
    <property type="molecule type" value="Genomic_DNA"/>
</dbReference>
<protein>
    <submittedName>
        <fullName evidence="3">Uncharacterized protein</fullName>
    </submittedName>
</protein>
<keyword evidence="1" id="KW-1133">Transmembrane helix</keyword>
<reference evidence="2" key="3">
    <citation type="submission" date="2020-06" db="EMBL/GenBank/DDBJ databases">
        <title>Helianthus annuus Genome sequencing and assembly Release 2.</title>
        <authorList>
            <person name="Gouzy J."/>
            <person name="Langlade N."/>
            <person name="Munos S."/>
        </authorList>
    </citation>
    <scope>NUCLEOTIDE SEQUENCE</scope>
    <source>
        <tissue evidence="2">Leaves</tissue>
    </source>
</reference>
<name>A0A251V901_HELAN</name>
<keyword evidence="4" id="KW-1185">Reference proteome</keyword>
<proteinExistence type="predicted"/>
<evidence type="ECO:0000313" key="4">
    <source>
        <dbReference type="Proteomes" id="UP000215914"/>
    </source>
</evidence>
<reference evidence="3" key="2">
    <citation type="submission" date="2017-02" db="EMBL/GenBank/DDBJ databases">
        <title>Sunflower complete genome.</title>
        <authorList>
            <person name="Langlade N."/>
            <person name="Munos S."/>
        </authorList>
    </citation>
    <scope>NUCLEOTIDE SEQUENCE [LARGE SCALE GENOMIC DNA]</scope>
    <source>
        <tissue evidence="3">Leaves</tissue>
    </source>
</reference>
<dbReference type="InParanoid" id="A0A251V901"/>
<accession>A0A251V901</accession>
<sequence>MRKVVNLFERNGVEHLLFQICFYYLSSFGLNNISYSISMYSAYCYSIIIQVLLFHINQKEIMIFVL</sequence>
<evidence type="ECO:0000256" key="1">
    <source>
        <dbReference type="SAM" id="Phobius"/>
    </source>
</evidence>
<dbReference type="Proteomes" id="UP000215914">
    <property type="component" value="Chromosome 3"/>
</dbReference>
<dbReference type="AlphaFoldDB" id="A0A251V901"/>
<evidence type="ECO:0000313" key="2">
    <source>
        <dbReference type="EMBL" id="KAF5808912.1"/>
    </source>
</evidence>
<dbReference type="Gramene" id="mRNA:HanXRQr2_Chr04g0150911">
    <property type="protein sequence ID" value="CDS:HanXRQr2_Chr04g0150911.1"/>
    <property type="gene ID" value="HanXRQr2_Chr04g0150911"/>
</dbReference>
<feature type="transmembrane region" description="Helical" evidence="1">
    <location>
        <begin position="37"/>
        <end position="56"/>
    </location>
</feature>
<dbReference type="EMBL" id="CM007892">
    <property type="protein sequence ID" value="OTG31422.1"/>
    <property type="molecule type" value="Genomic_DNA"/>
</dbReference>
<keyword evidence="1" id="KW-0472">Membrane</keyword>
<keyword evidence="1" id="KW-0812">Transmembrane</keyword>
<gene>
    <name evidence="3" type="ORF">HannXRQ_Chr03g0075441</name>
    <name evidence="2" type="ORF">HanXRQr2_Chr04g0150911</name>
</gene>
<reference evidence="2 4" key="1">
    <citation type="journal article" date="2017" name="Nature">
        <title>The sunflower genome provides insights into oil metabolism, flowering and Asterid evolution.</title>
        <authorList>
            <person name="Badouin H."/>
            <person name="Gouzy J."/>
            <person name="Grassa C.J."/>
            <person name="Murat F."/>
            <person name="Staton S.E."/>
            <person name="Cottret L."/>
            <person name="Lelandais-Briere C."/>
            <person name="Owens G.L."/>
            <person name="Carrere S."/>
            <person name="Mayjonade B."/>
            <person name="Legrand L."/>
            <person name="Gill N."/>
            <person name="Kane N.C."/>
            <person name="Bowers J.E."/>
            <person name="Hubner S."/>
            <person name="Bellec A."/>
            <person name="Berard A."/>
            <person name="Berges H."/>
            <person name="Blanchet N."/>
            <person name="Boniface M.C."/>
            <person name="Brunel D."/>
            <person name="Catrice O."/>
            <person name="Chaidir N."/>
            <person name="Claudel C."/>
            <person name="Donnadieu C."/>
            <person name="Faraut T."/>
            <person name="Fievet G."/>
            <person name="Helmstetter N."/>
            <person name="King M."/>
            <person name="Knapp S.J."/>
            <person name="Lai Z."/>
            <person name="Le Paslier M.C."/>
            <person name="Lippi Y."/>
            <person name="Lorenzon L."/>
            <person name="Mandel J.R."/>
            <person name="Marage G."/>
            <person name="Marchand G."/>
            <person name="Marquand E."/>
            <person name="Bret-Mestries E."/>
            <person name="Morien E."/>
            <person name="Nambeesan S."/>
            <person name="Nguyen T."/>
            <person name="Pegot-Espagnet P."/>
            <person name="Pouilly N."/>
            <person name="Raftis F."/>
            <person name="Sallet E."/>
            <person name="Schiex T."/>
            <person name="Thomas J."/>
            <person name="Vandecasteele C."/>
            <person name="Vares D."/>
            <person name="Vear F."/>
            <person name="Vautrin S."/>
            <person name="Crespi M."/>
            <person name="Mangin B."/>
            <person name="Burke J.M."/>
            <person name="Salse J."/>
            <person name="Munos S."/>
            <person name="Vincourt P."/>
            <person name="Rieseberg L.H."/>
            <person name="Langlade N.B."/>
        </authorList>
    </citation>
    <scope>NUCLEOTIDE SEQUENCE [LARGE SCALE GENOMIC DNA]</scope>
    <source>
        <strain evidence="4">cv. SF193</strain>
        <tissue evidence="2">Leaves</tissue>
    </source>
</reference>